<dbReference type="AlphaFoldDB" id="A0A1E8QC91"/>
<feature type="compositionally biased region" description="Basic and acidic residues" evidence="1">
    <location>
        <begin position="15"/>
        <end position="24"/>
    </location>
</feature>
<comment type="caution">
    <text evidence="2">The sequence shown here is derived from an EMBL/GenBank/DDBJ whole genome shotgun (WGS) entry which is preliminary data.</text>
</comment>
<reference evidence="2 3" key="1">
    <citation type="submission" date="2016-09" db="EMBL/GenBank/DDBJ databases">
        <title>genome sequence of Mycobacterium sp. 739 SCH.</title>
        <authorList>
            <person name="Greninger A.L."/>
            <person name="Qin X."/>
            <person name="Jerome K."/>
            <person name="Vora S."/>
            <person name="Quinn K."/>
        </authorList>
    </citation>
    <scope>NUCLEOTIDE SEQUENCE [LARGE SCALE GENOMIC DNA]</scope>
    <source>
        <strain evidence="2 3">SCH</strain>
    </source>
</reference>
<dbReference type="Pfam" id="PF07275">
    <property type="entry name" value="ArdA"/>
    <property type="match status" value="1"/>
</dbReference>
<dbReference type="InterPro" id="IPR041895">
    <property type="entry name" value="ArdA_dom1"/>
</dbReference>
<evidence type="ECO:0000256" key="1">
    <source>
        <dbReference type="SAM" id="MobiDB-lite"/>
    </source>
</evidence>
<dbReference type="Gene3D" id="3.10.20.480">
    <property type="entry name" value="Antirestriction protein ArdA, domain 1"/>
    <property type="match status" value="1"/>
</dbReference>
<dbReference type="OrthoDB" id="944647at2"/>
<dbReference type="Gene3D" id="1.10.10.1190">
    <property type="entry name" value="Antirestriction protein ArdA, domain 3"/>
    <property type="match status" value="1"/>
</dbReference>
<proteinExistence type="predicted"/>
<feature type="region of interest" description="Disordered" evidence="1">
    <location>
        <begin position="1"/>
        <end position="31"/>
    </location>
</feature>
<accession>A0A1E8QC91</accession>
<keyword evidence="3" id="KW-1185">Reference proteome</keyword>
<dbReference type="InterPro" id="IPR009899">
    <property type="entry name" value="ArdA"/>
</dbReference>
<organism evidence="2 3">
    <name type="scientific">Mycolicibacterium grossiae</name>
    <dbReference type="NCBI Taxonomy" id="1552759"/>
    <lineage>
        <taxon>Bacteria</taxon>
        <taxon>Bacillati</taxon>
        <taxon>Actinomycetota</taxon>
        <taxon>Actinomycetes</taxon>
        <taxon>Mycobacteriales</taxon>
        <taxon>Mycobacteriaceae</taxon>
        <taxon>Mycolicibacterium</taxon>
    </lineage>
</organism>
<dbReference type="Proteomes" id="UP000178953">
    <property type="component" value="Unassembled WGS sequence"/>
</dbReference>
<gene>
    <name evidence="2" type="ORF">BEL07_00020</name>
</gene>
<evidence type="ECO:0000313" key="3">
    <source>
        <dbReference type="Proteomes" id="UP000178953"/>
    </source>
</evidence>
<dbReference type="RefSeq" id="WP_070351071.1">
    <property type="nucleotide sequence ID" value="NZ_CP043474.1"/>
</dbReference>
<name>A0A1E8QC91_9MYCO</name>
<protein>
    <submittedName>
        <fullName evidence="2">Antirestriction protein</fullName>
    </submittedName>
</protein>
<evidence type="ECO:0000313" key="2">
    <source>
        <dbReference type="EMBL" id="OFJ55644.1"/>
    </source>
</evidence>
<sequence>MHEHQPQNPAPADAEADHAPEHEPQPGPQPRIYVASLADYNNGRLHGVWLDAAREPSAIRADIAAMLASSQEPDAEEFAIHDFDEFGAWRVDEYDSIDLVAKIARGIAQHGLAFAAWADANEADPERFDKFEAAYLGHYASVDTYAYQIADDFGFHAELEKLPESMRTYVSIDYAQMARDLEAGGDMSVAHAPDGGVWLFHGND</sequence>
<dbReference type="InterPro" id="IPR041893">
    <property type="entry name" value="ArdA_dom3"/>
</dbReference>
<dbReference type="EMBL" id="MCHX01000001">
    <property type="protein sequence ID" value="OFJ55644.1"/>
    <property type="molecule type" value="Genomic_DNA"/>
</dbReference>